<dbReference type="RefSeq" id="WP_157557825.1">
    <property type="nucleotide sequence ID" value="NZ_AWSA01000098.1"/>
</dbReference>
<dbReference type="SUPFAM" id="SSF81296">
    <property type="entry name" value="E set domains"/>
    <property type="match status" value="1"/>
</dbReference>
<evidence type="ECO:0000256" key="1">
    <source>
        <dbReference type="SAM" id="MobiDB-lite"/>
    </source>
</evidence>
<proteinExistence type="predicted"/>
<feature type="compositionally biased region" description="Low complexity" evidence="1">
    <location>
        <begin position="100"/>
        <end position="111"/>
    </location>
</feature>
<evidence type="ECO:0000313" key="5">
    <source>
        <dbReference type="Proteomes" id="UP000019489"/>
    </source>
</evidence>
<evidence type="ECO:0000259" key="3">
    <source>
        <dbReference type="Pfam" id="PF20254"/>
    </source>
</evidence>
<dbReference type="Proteomes" id="UP000019489">
    <property type="component" value="Unassembled WGS sequence"/>
</dbReference>
<comment type="caution">
    <text evidence="4">The sequence shown here is derived from an EMBL/GenBank/DDBJ whole genome shotgun (WGS) entry which is preliminary data.</text>
</comment>
<keyword evidence="5" id="KW-1185">Reference proteome</keyword>
<evidence type="ECO:0000313" key="4">
    <source>
        <dbReference type="EMBL" id="EWS99586.1"/>
    </source>
</evidence>
<dbReference type="STRING" id="1386089.N865_01350"/>
<dbReference type="AlphaFoldDB" id="W9G2S9"/>
<organism evidence="4 5">
    <name type="scientific">Intrasporangium oryzae NRRL B-24470</name>
    <dbReference type="NCBI Taxonomy" id="1386089"/>
    <lineage>
        <taxon>Bacteria</taxon>
        <taxon>Bacillati</taxon>
        <taxon>Actinomycetota</taxon>
        <taxon>Actinomycetes</taxon>
        <taxon>Micrococcales</taxon>
        <taxon>Intrasporangiaceae</taxon>
        <taxon>Intrasporangium</taxon>
    </lineage>
</organism>
<dbReference type="eggNOG" id="COG1749">
    <property type="taxonomic scope" value="Bacteria"/>
</dbReference>
<feature type="non-terminal residue" evidence="4">
    <location>
        <position position="1"/>
    </location>
</feature>
<dbReference type="Pfam" id="PF20254">
    <property type="entry name" value="DMFA2_C"/>
    <property type="match status" value="1"/>
</dbReference>
<reference evidence="4 5" key="1">
    <citation type="submission" date="2013-08" db="EMBL/GenBank/DDBJ databases">
        <title>Intrasporangium oryzae NRRL B-24470.</title>
        <authorList>
            <person name="Liu H."/>
            <person name="Wang G."/>
        </authorList>
    </citation>
    <scope>NUCLEOTIDE SEQUENCE [LARGE SCALE GENOMIC DNA]</scope>
    <source>
        <strain evidence="4 5">NRRL B-24470</strain>
    </source>
</reference>
<dbReference type="OrthoDB" id="505641at2"/>
<gene>
    <name evidence="4" type="ORF">N865_01350</name>
</gene>
<feature type="domain" description="DUF4082" evidence="2">
    <location>
        <begin position="405"/>
        <end position="549"/>
    </location>
</feature>
<accession>W9G2S9</accession>
<dbReference type="EMBL" id="AWSA01000098">
    <property type="protein sequence ID" value="EWS99586.1"/>
    <property type="molecule type" value="Genomic_DNA"/>
</dbReference>
<evidence type="ECO:0000259" key="2">
    <source>
        <dbReference type="Pfam" id="PF13313"/>
    </source>
</evidence>
<dbReference type="InterPro" id="IPR014756">
    <property type="entry name" value="Ig_E-set"/>
</dbReference>
<sequence length="554" mass="59149">YPMIRWLEREGYGVSYIAGVDTDVRPQLLGLHSTFVSVGHDEYWSTTQRANIEAARDRGMNLAFFSGNEMFWQHRWEPSIDGTSTPGRTLTSYKETHDNTQVSTTSWTGTTRDTRFPANASGRPENATTGTLFRGNGVWSSNYGIDIPADDGKLRFWRNTAAAGLASGSTLSLPVGVLGYEWDVDQDNGYRPAGLAQLSSTKIARTTWMLLDYGSTFGAATDVHHLTQYRAPSGALVFSAGTIQWSWGLDAEHDHPGTPASPTMQQATANLFADMGAQPATPDGISPATRTGDVTGPTARLTSASTSVPGGVNVTILGAATDVGGRVAGVEISTDGGTSWHPATAGRESWSYTMTTPVSTTYQIRVRAVDDSGNIGPVMTSNTVTAGTGTQCPCSLFTAPGALWTPKVENQSDTKSVELGMRFRANRDGKVTAVKFYKGSLNTGRHEVSVWTSDGNRVGAGVAINETASGWQTVRLAQPVPISANTTYIVSYHAPNGRYSVTSSFFTSAFSRGPLSAPANTSSATNGVYLYGSTPAMPTSTYQSSNYFVDVVFE</sequence>
<dbReference type="Pfam" id="PF13313">
    <property type="entry name" value="DUF4082"/>
    <property type="match status" value="1"/>
</dbReference>
<dbReference type="InterPro" id="IPR025141">
    <property type="entry name" value="DUF4082"/>
</dbReference>
<dbReference type="PATRIC" id="fig|1386089.3.peg.4213"/>
<feature type="domain" description="N,N-dimethylformamidase beta subunit-like C-terminal" evidence="3">
    <location>
        <begin position="1"/>
        <end position="252"/>
    </location>
</feature>
<feature type="region of interest" description="Disordered" evidence="1">
    <location>
        <begin position="96"/>
        <end position="129"/>
    </location>
</feature>
<dbReference type="InterPro" id="IPR046540">
    <property type="entry name" value="DMFA2_C"/>
</dbReference>
<name>W9G2S9_9MICO</name>
<dbReference type="Gene3D" id="2.60.40.650">
    <property type="match status" value="1"/>
</dbReference>
<protein>
    <submittedName>
        <fullName evidence="4">Uncharacterized protein</fullName>
    </submittedName>
</protein>